<evidence type="ECO:0000313" key="5">
    <source>
        <dbReference type="Proteomes" id="UP001165267"/>
    </source>
</evidence>
<dbReference type="GO" id="GO:0016787">
    <property type="term" value="F:hydrolase activity"/>
    <property type="evidence" value="ECO:0007669"/>
    <property type="project" value="UniProtKB-KW"/>
</dbReference>
<proteinExistence type="inferred from homology"/>
<dbReference type="Gene3D" id="3.20.20.140">
    <property type="entry name" value="Metal-dependent hydrolases"/>
    <property type="match status" value="1"/>
</dbReference>
<protein>
    <submittedName>
        <fullName evidence="4">TatD family hydrolase</fullName>
    </submittedName>
</protein>
<dbReference type="InterPro" id="IPR015991">
    <property type="entry name" value="TatD/YcfH-like"/>
</dbReference>
<comment type="caution">
    <text evidence="4">The sequence shown here is derived from an EMBL/GenBank/DDBJ whole genome shotgun (WGS) entry which is preliminary data.</text>
</comment>
<dbReference type="InterPro" id="IPR032466">
    <property type="entry name" value="Metal_Hydrolase"/>
</dbReference>
<dbReference type="RefSeq" id="WP_257512144.1">
    <property type="nucleotide sequence ID" value="NZ_JANKHG010000017.1"/>
</dbReference>
<dbReference type="PROSITE" id="PS01090">
    <property type="entry name" value="TATD_2"/>
    <property type="match status" value="1"/>
</dbReference>
<dbReference type="SUPFAM" id="SSF51556">
    <property type="entry name" value="Metallo-dependent hydrolases"/>
    <property type="match status" value="1"/>
</dbReference>
<evidence type="ECO:0000256" key="1">
    <source>
        <dbReference type="ARBA" id="ARBA00009275"/>
    </source>
</evidence>
<evidence type="ECO:0000256" key="2">
    <source>
        <dbReference type="ARBA" id="ARBA00022723"/>
    </source>
</evidence>
<dbReference type="Proteomes" id="UP001165267">
    <property type="component" value="Unassembled WGS sequence"/>
</dbReference>
<comment type="similarity">
    <text evidence="1">Belongs to the metallo-dependent hydrolases superfamily. TatD-type hydrolase family.</text>
</comment>
<dbReference type="PIRSF" id="PIRSF005902">
    <property type="entry name" value="DNase_TatD"/>
    <property type="match status" value="1"/>
</dbReference>
<dbReference type="InterPro" id="IPR018228">
    <property type="entry name" value="DNase_TatD-rel_CS"/>
</dbReference>
<dbReference type="PANTHER" id="PTHR46124:SF2">
    <property type="entry name" value="D-AMINOACYL-TRNA DEACYLASE"/>
    <property type="match status" value="1"/>
</dbReference>
<dbReference type="Pfam" id="PF01026">
    <property type="entry name" value="TatD_DNase"/>
    <property type="match status" value="1"/>
</dbReference>
<dbReference type="CDD" id="cd01310">
    <property type="entry name" value="TatD_DNAse"/>
    <property type="match status" value="1"/>
</dbReference>
<name>A0ABT1XI43_9BURK</name>
<dbReference type="EMBL" id="JANKHG010000017">
    <property type="protein sequence ID" value="MCR2746937.1"/>
    <property type="molecule type" value="Genomic_DNA"/>
</dbReference>
<reference evidence="4" key="1">
    <citation type="submission" date="2022-07" db="EMBL/GenBank/DDBJ databases">
        <authorList>
            <person name="Xamxidin M."/>
        </authorList>
    </citation>
    <scope>NUCLEOTIDE SEQUENCE</scope>
    <source>
        <strain evidence="4">YS8-69</strain>
    </source>
</reference>
<evidence type="ECO:0000256" key="3">
    <source>
        <dbReference type="ARBA" id="ARBA00022801"/>
    </source>
</evidence>
<evidence type="ECO:0000313" key="4">
    <source>
        <dbReference type="EMBL" id="MCR2746937.1"/>
    </source>
</evidence>
<organism evidence="4 5">
    <name type="scientific">Limnobacter parvus</name>
    <dbReference type="NCBI Taxonomy" id="2939690"/>
    <lineage>
        <taxon>Bacteria</taxon>
        <taxon>Pseudomonadati</taxon>
        <taxon>Pseudomonadota</taxon>
        <taxon>Betaproteobacteria</taxon>
        <taxon>Burkholderiales</taxon>
        <taxon>Burkholderiaceae</taxon>
        <taxon>Limnobacter</taxon>
    </lineage>
</organism>
<dbReference type="PANTHER" id="PTHR46124">
    <property type="entry name" value="D-AMINOACYL-TRNA DEACYLASE"/>
    <property type="match status" value="1"/>
</dbReference>
<dbReference type="NCBIfam" id="TIGR00010">
    <property type="entry name" value="YchF/TatD family DNA exonuclease"/>
    <property type="match status" value="1"/>
</dbReference>
<keyword evidence="3 4" id="KW-0378">Hydrolase</keyword>
<sequence length="261" mass="29224">MFTDSHCHLDFPGLVEQLPDILNRMKEAQVSRVLCISVQLEDFPNVLALAENHANLWATAGVHPDYEDITEPTVEKLLELADHPKVIGIGETGLDYFRLKGDLEWQRERFRVHLRAANICKKPVIVHTRAAGDDTLRILSEENVQGCGGIIHCFTESLEFARQALDLGMYLSFSGIVSFKNASDLREVARFAPMDRILIETDSPYLAPVPHRGKTNEPSFVPHVAKVIAHEKGVAIEEVGIQTSANFDRLFGMKQREDVAV</sequence>
<dbReference type="InterPro" id="IPR001130">
    <property type="entry name" value="TatD-like"/>
</dbReference>
<keyword evidence="2" id="KW-0479">Metal-binding</keyword>
<accession>A0ABT1XI43</accession>
<keyword evidence="5" id="KW-1185">Reference proteome</keyword>
<gene>
    <name evidence="4" type="ORF">NSP04_09775</name>
</gene>